<gene>
    <name evidence="4" type="ORF">CRP804_gp40</name>
</gene>
<dbReference type="EMBL" id="OR420734">
    <property type="protein sequence ID" value="WMM94918.1"/>
    <property type="molecule type" value="Genomic_DNA"/>
</dbReference>
<sequence>MSAQHIYDVAEGFLGVAEYPAARHNPQILQFFGDAGHSWVQDDETPWCAAFVGSVLAQCGIQGTSKLTARSYLDWGHPVDLADAQKGDVVVFWRGSKNGWQGHVAFYSHQDEEHIYVLGGNQGNKVSIAPYKKERLLGIRRVRPPRQNPVQSRTIQATAAQTAGVATAGVTAVAALDGTAQLVVIGAIAVIAVAALVIFRERILKWNAGDR</sequence>
<feature type="domain" description="Peptidase C51" evidence="3">
    <location>
        <begin position="42"/>
        <end position="121"/>
    </location>
</feature>
<evidence type="ECO:0000259" key="3">
    <source>
        <dbReference type="Pfam" id="PF05257"/>
    </source>
</evidence>
<dbReference type="InterPro" id="IPR013423">
    <property type="entry name" value="CHP02594"/>
</dbReference>
<keyword evidence="2" id="KW-1133">Transmembrane helix</keyword>
<dbReference type="InterPro" id="IPR038765">
    <property type="entry name" value="Papain-like_cys_pep_sf"/>
</dbReference>
<dbReference type="SUPFAM" id="SSF54001">
    <property type="entry name" value="Cysteine proteinases"/>
    <property type="match status" value="1"/>
</dbReference>
<keyword evidence="2" id="KW-0812">Transmembrane</keyword>
<feature type="transmembrane region" description="Helical" evidence="2">
    <location>
        <begin position="180"/>
        <end position="199"/>
    </location>
</feature>
<evidence type="ECO:0000313" key="4">
    <source>
        <dbReference type="EMBL" id="WMM94918.1"/>
    </source>
</evidence>
<dbReference type="InterPro" id="IPR007921">
    <property type="entry name" value="CHAP_dom"/>
</dbReference>
<keyword evidence="5" id="KW-1185">Reference proteome</keyword>
<reference evidence="4 5" key="1">
    <citation type="submission" date="2023-08" db="EMBL/GenBank/DDBJ databases">
        <authorList>
            <person name="Du S."/>
            <person name="Wu Z."/>
            <person name="Wu Y."/>
            <person name="Yang M."/>
            <person name="Shao J."/>
            <person name="Liu H."/>
            <person name="Zhao Y."/>
            <person name="Zhang Z."/>
        </authorList>
    </citation>
    <scope>NUCLEOTIDE SEQUENCE [LARGE SCALE GENOMIC DNA]</scope>
</reference>
<dbReference type="Gene3D" id="3.90.1720.10">
    <property type="entry name" value="endopeptidase domain like (from Nostoc punctiforme)"/>
    <property type="match status" value="1"/>
</dbReference>
<name>A0AAX3ZVZ9_9CAUD</name>
<organism evidence="4 5">
    <name type="scientific">Roseobacter phage CRP-804</name>
    <dbReference type="NCBI Taxonomy" id="3072850"/>
    <lineage>
        <taxon>Viruses</taxon>
        <taxon>Duplodnaviria</taxon>
        <taxon>Heunggongvirae</taxon>
        <taxon>Uroviricota</taxon>
        <taxon>Caudoviricetes</taxon>
        <taxon>Autographivirales</taxon>
        <taxon>Autographivirales incertae sedis</taxon>
        <taxon>Triteiavirus</taxon>
        <taxon>Triteiavirus CRP804</taxon>
    </lineage>
</organism>
<evidence type="ECO:0000313" key="5">
    <source>
        <dbReference type="Proteomes" id="UP001301871"/>
    </source>
</evidence>
<dbReference type="NCBIfam" id="TIGR02594">
    <property type="entry name" value="TIGR02594 family protein"/>
    <property type="match status" value="1"/>
</dbReference>
<accession>A0AAX3ZVZ9</accession>
<keyword evidence="2" id="KW-0472">Membrane</keyword>
<evidence type="ECO:0000256" key="1">
    <source>
        <dbReference type="ARBA" id="ARBA00022529"/>
    </source>
</evidence>
<dbReference type="Pfam" id="PF05257">
    <property type="entry name" value="CHAP"/>
    <property type="match status" value="1"/>
</dbReference>
<proteinExistence type="predicted"/>
<keyword evidence="1" id="KW-0929">Antimicrobial</keyword>
<protein>
    <recommendedName>
        <fullName evidence="3">Peptidase C51 domain-containing protein</fullName>
    </recommendedName>
</protein>
<dbReference type="Proteomes" id="UP001301871">
    <property type="component" value="Segment"/>
</dbReference>
<evidence type="ECO:0000256" key="2">
    <source>
        <dbReference type="SAM" id="Phobius"/>
    </source>
</evidence>
<dbReference type="GO" id="GO:0001897">
    <property type="term" value="P:symbiont-mediated cytolysis of host cell"/>
    <property type="evidence" value="ECO:0007669"/>
    <property type="project" value="UniProtKB-ARBA"/>
</dbReference>